<dbReference type="InterPro" id="IPR033134">
    <property type="entry name" value="Asp/Glu_racemase_AS_2"/>
</dbReference>
<dbReference type="GO" id="GO:0071555">
    <property type="term" value="P:cell wall organization"/>
    <property type="evidence" value="ECO:0007669"/>
    <property type="project" value="UniProtKB-KW"/>
</dbReference>
<keyword evidence="9" id="KW-1185">Reference proteome</keyword>
<dbReference type="PANTHER" id="PTHR21198:SF3">
    <property type="entry name" value="GLUTAMATE RACEMASE"/>
    <property type="match status" value="1"/>
</dbReference>
<dbReference type="Gene3D" id="3.40.50.1860">
    <property type="match status" value="2"/>
</dbReference>
<feature type="active site" description="Proton donor/acceptor" evidence="7">
    <location>
        <position position="75"/>
    </location>
</feature>
<dbReference type="GO" id="GO:0008360">
    <property type="term" value="P:regulation of cell shape"/>
    <property type="evidence" value="ECO:0007669"/>
    <property type="project" value="UniProtKB-KW"/>
</dbReference>
<dbReference type="RefSeq" id="WP_173164145.1">
    <property type="nucleotide sequence ID" value="NZ_CP053716.1"/>
</dbReference>
<gene>
    <name evidence="7 8" type="primary">murI</name>
    <name evidence="8" type="ORF">HLV38_02925</name>
</gene>
<evidence type="ECO:0000256" key="2">
    <source>
        <dbReference type="ARBA" id="ARBA00013090"/>
    </source>
</evidence>
<protein>
    <recommendedName>
        <fullName evidence="2 7">Glutamate racemase</fullName>
        <ecNumber evidence="2 7">5.1.1.3</ecNumber>
    </recommendedName>
</protein>
<dbReference type="InterPro" id="IPR015942">
    <property type="entry name" value="Asp/Glu/hydantoin_racemase"/>
</dbReference>
<dbReference type="PROSITE" id="PS00924">
    <property type="entry name" value="ASP_GLU_RACEMASE_2"/>
    <property type="match status" value="1"/>
</dbReference>
<dbReference type="SUPFAM" id="SSF53681">
    <property type="entry name" value="Aspartate/glutamate racemase"/>
    <property type="match status" value="2"/>
</dbReference>
<evidence type="ECO:0000313" key="8">
    <source>
        <dbReference type="EMBL" id="QKF07192.1"/>
    </source>
</evidence>
<keyword evidence="6 7" id="KW-0961">Cell wall biogenesis/degradation</keyword>
<feature type="binding site" evidence="7">
    <location>
        <begin position="186"/>
        <end position="187"/>
    </location>
    <ligand>
        <name>substrate</name>
    </ligand>
</feature>
<keyword evidence="3 7" id="KW-0133">Cell shape</keyword>
<dbReference type="KEGG" id="bwa:HLV38_02925"/>
<dbReference type="GO" id="GO:0009252">
    <property type="term" value="P:peptidoglycan biosynthetic process"/>
    <property type="evidence" value="ECO:0007669"/>
    <property type="project" value="UniProtKB-UniRule"/>
</dbReference>
<comment type="pathway">
    <text evidence="7">Cell wall biogenesis; peptidoglycan biosynthesis.</text>
</comment>
<evidence type="ECO:0000313" key="9">
    <source>
        <dbReference type="Proteomes" id="UP000503297"/>
    </source>
</evidence>
<keyword evidence="4 7" id="KW-0573">Peptidoglycan synthesis</keyword>
<evidence type="ECO:0000256" key="5">
    <source>
        <dbReference type="ARBA" id="ARBA00023235"/>
    </source>
</evidence>
<dbReference type="UniPathway" id="UPA00219"/>
<dbReference type="InterPro" id="IPR001920">
    <property type="entry name" value="Asp/Glu_race"/>
</dbReference>
<feature type="binding site" evidence="7">
    <location>
        <begin position="76"/>
        <end position="77"/>
    </location>
    <ligand>
        <name>substrate</name>
    </ligand>
</feature>
<dbReference type="AlphaFoldDB" id="A0A6M8J8L0"/>
<organism evidence="8 9">
    <name type="scientific">Berryella wangjianweii</name>
    <dbReference type="NCBI Taxonomy" id="2734634"/>
    <lineage>
        <taxon>Bacteria</taxon>
        <taxon>Bacillati</taxon>
        <taxon>Actinomycetota</taxon>
        <taxon>Coriobacteriia</taxon>
        <taxon>Eggerthellales</taxon>
        <taxon>Eggerthellaceae</taxon>
        <taxon>Berryella</taxon>
    </lineage>
</organism>
<feature type="active site" description="Proton donor/acceptor" evidence="7">
    <location>
        <position position="185"/>
    </location>
</feature>
<accession>A0A6M8J8L0</accession>
<dbReference type="GO" id="GO:0008881">
    <property type="term" value="F:glutamate racemase activity"/>
    <property type="evidence" value="ECO:0007669"/>
    <property type="project" value="UniProtKB-UniRule"/>
</dbReference>
<dbReference type="Proteomes" id="UP000503297">
    <property type="component" value="Chromosome"/>
</dbReference>
<feature type="binding site" evidence="7">
    <location>
        <begin position="12"/>
        <end position="13"/>
    </location>
    <ligand>
        <name>substrate</name>
    </ligand>
</feature>
<dbReference type="Pfam" id="PF01177">
    <property type="entry name" value="Asp_Glu_race"/>
    <property type="match status" value="1"/>
</dbReference>
<dbReference type="NCBIfam" id="TIGR00067">
    <property type="entry name" value="glut_race"/>
    <property type="match status" value="1"/>
</dbReference>
<dbReference type="HAMAP" id="MF_00258">
    <property type="entry name" value="Glu_racemase"/>
    <property type="match status" value="1"/>
</dbReference>
<dbReference type="InterPro" id="IPR004391">
    <property type="entry name" value="Glu_race"/>
</dbReference>
<keyword evidence="5 7" id="KW-0413">Isomerase</keyword>
<comment type="function">
    <text evidence="7">Provides the (R)-glutamate required for cell wall biosynthesis.</text>
</comment>
<sequence length="260" mass="27801">MKEFDGYVGVFDSGVGGISVLAEAMRALPHESFAYFGDSANAPYGEKSTEAVRARSEQIVEHLVSSGVKAVLIACNTATAAAAEHVRAAYPHLPIIGVEPALKPAAVSPASDRILVMATPMTLRLEKFHRLSSEWSDCAEVSTVACEGLAARIERGDLDAPDLKELLERLVGPYRGRVSSVVLGCTHYPFIRRQISEVLGDVTLFDGGAGTARHLAHQLQERGIAAESTEPGLVELRTSSTRPGELDLYRRFLAAALAGC</sequence>
<comment type="catalytic activity">
    <reaction evidence="1 7">
        <text>L-glutamate = D-glutamate</text>
        <dbReference type="Rhea" id="RHEA:12813"/>
        <dbReference type="ChEBI" id="CHEBI:29985"/>
        <dbReference type="ChEBI" id="CHEBI:29986"/>
        <dbReference type="EC" id="5.1.1.3"/>
    </reaction>
</comment>
<evidence type="ECO:0000256" key="6">
    <source>
        <dbReference type="ARBA" id="ARBA00023316"/>
    </source>
</evidence>
<reference evidence="9" key="1">
    <citation type="submission" date="2020-05" db="EMBL/GenBank/DDBJ databases">
        <title>Novel species in genus Nocardioides.</title>
        <authorList>
            <person name="Zhang G."/>
        </authorList>
    </citation>
    <scope>NUCLEOTIDE SEQUENCE [LARGE SCALE GENOMIC DNA]</scope>
    <source>
        <strain evidence="9">zg-1050</strain>
    </source>
</reference>
<dbReference type="EC" id="5.1.1.3" evidence="2 7"/>
<evidence type="ECO:0000256" key="1">
    <source>
        <dbReference type="ARBA" id="ARBA00001602"/>
    </source>
</evidence>
<feature type="binding site" evidence="7">
    <location>
        <begin position="44"/>
        <end position="45"/>
    </location>
    <ligand>
        <name>substrate</name>
    </ligand>
</feature>
<comment type="similarity">
    <text evidence="7">Belongs to the aspartate/glutamate racemases family.</text>
</comment>
<dbReference type="PANTHER" id="PTHR21198">
    <property type="entry name" value="GLUTAMATE RACEMASE"/>
    <property type="match status" value="1"/>
</dbReference>
<name>A0A6M8J8L0_9ACTN</name>
<proteinExistence type="inferred from homology"/>
<evidence type="ECO:0000256" key="4">
    <source>
        <dbReference type="ARBA" id="ARBA00022984"/>
    </source>
</evidence>
<evidence type="ECO:0000256" key="7">
    <source>
        <dbReference type="HAMAP-Rule" id="MF_00258"/>
    </source>
</evidence>
<evidence type="ECO:0000256" key="3">
    <source>
        <dbReference type="ARBA" id="ARBA00022960"/>
    </source>
</evidence>
<dbReference type="EMBL" id="CP053716">
    <property type="protein sequence ID" value="QKF07192.1"/>
    <property type="molecule type" value="Genomic_DNA"/>
</dbReference>